<evidence type="ECO:0000256" key="1">
    <source>
        <dbReference type="SAM" id="Coils"/>
    </source>
</evidence>
<reference evidence="2 3" key="1">
    <citation type="submission" date="2016-11" db="EMBL/GenBank/DDBJ databases">
        <authorList>
            <person name="Jaros S."/>
            <person name="Januszkiewicz K."/>
            <person name="Wedrychowicz H."/>
        </authorList>
    </citation>
    <scope>NUCLEOTIDE SEQUENCE [LARGE SCALE GENOMIC DNA]</scope>
    <source>
        <strain evidence="2 3">DSM 27063</strain>
    </source>
</reference>
<organism evidence="2 3">
    <name type="scientific">Tangfeifania diversioriginum</name>
    <dbReference type="NCBI Taxonomy" id="1168035"/>
    <lineage>
        <taxon>Bacteria</taxon>
        <taxon>Pseudomonadati</taxon>
        <taxon>Bacteroidota</taxon>
        <taxon>Bacteroidia</taxon>
        <taxon>Marinilabiliales</taxon>
        <taxon>Prolixibacteraceae</taxon>
        <taxon>Tangfeifania</taxon>
    </lineage>
</organism>
<keyword evidence="3" id="KW-1185">Reference proteome</keyword>
<accession>A0A1M6KV41</accession>
<evidence type="ECO:0000313" key="2">
    <source>
        <dbReference type="EMBL" id="SHJ62878.1"/>
    </source>
</evidence>
<sequence length="51" mass="6346">MSRKRERKKKVSEDEELFEKLETQNKALQKILRKLKIRNDEQNFDNRNKNQ</sequence>
<name>A0A1M6KV41_9BACT</name>
<dbReference type="AlphaFoldDB" id="A0A1M6KV41"/>
<keyword evidence="1" id="KW-0175">Coiled coil</keyword>
<dbReference type="EMBL" id="FQZE01000024">
    <property type="protein sequence ID" value="SHJ62878.1"/>
    <property type="molecule type" value="Genomic_DNA"/>
</dbReference>
<gene>
    <name evidence="2" type="ORF">SAMN05444280_12468</name>
</gene>
<feature type="coiled-coil region" evidence="1">
    <location>
        <begin position="11"/>
        <end position="38"/>
    </location>
</feature>
<proteinExistence type="predicted"/>
<dbReference type="STRING" id="1168035.SAMN05444280_12468"/>
<dbReference type="Proteomes" id="UP000184050">
    <property type="component" value="Unassembled WGS sequence"/>
</dbReference>
<evidence type="ECO:0000313" key="3">
    <source>
        <dbReference type="Proteomes" id="UP000184050"/>
    </source>
</evidence>
<protein>
    <submittedName>
        <fullName evidence="2">Uncharacterized protein</fullName>
    </submittedName>
</protein>